<protein>
    <submittedName>
        <fullName evidence="2">Uncharacterized protein</fullName>
    </submittedName>
</protein>
<feature type="signal peptide" evidence="1">
    <location>
        <begin position="1"/>
        <end position="19"/>
    </location>
</feature>
<organism evidence="2 3">
    <name type="scientific">Talaromyces atroroseus</name>
    <dbReference type="NCBI Taxonomy" id="1441469"/>
    <lineage>
        <taxon>Eukaryota</taxon>
        <taxon>Fungi</taxon>
        <taxon>Dikarya</taxon>
        <taxon>Ascomycota</taxon>
        <taxon>Pezizomycotina</taxon>
        <taxon>Eurotiomycetes</taxon>
        <taxon>Eurotiomycetidae</taxon>
        <taxon>Eurotiales</taxon>
        <taxon>Trichocomaceae</taxon>
        <taxon>Talaromyces</taxon>
        <taxon>Talaromyces sect. Trachyspermi</taxon>
    </lineage>
</organism>
<dbReference type="EMBL" id="LFMY01000002">
    <property type="protein sequence ID" value="OKL63188.1"/>
    <property type="molecule type" value="Genomic_DNA"/>
</dbReference>
<evidence type="ECO:0000256" key="1">
    <source>
        <dbReference type="SAM" id="SignalP"/>
    </source>
</evidence>
<comment type="caution">
    <text evidence="2">The sequence shown here is derived from an EMBL/GenBank/DDBJ whole genome shotgun (WGS) entry which is preliminary data.</text>
</comment>
<sequence length="263" mass="29627">MQSRLVLVLLALNAWVAVSLPINIDNSDQAAVIAAPHRTANYGGSIPVMKASSSSSSSSKSGPHFLEWLAESQPGQRNALLRAEALRASHGRARGRNGNWIDDFRRMLRTWSTFYRTQYPTRPLPLPHNHSGMGPPCTVATTAYCPPLSSPHQSRHATSFLEQIQRSLKHIDIIAVCSEYGTELVALSIFFLVPLAVILVEVIDMLHDRWVPEQFPERGRQRVRLTGPERQLRVLEKWEREKAVRDQAQKFWSSTRRGSRNGC</sequence>
<dbReference type="Proteomes" id="UP000214365">
    <property type="component" value="Unassembled WGS sequence"/>
</dbReference>
<evidence type="ECO:0000313" key="2">
    <source>
        <dbReference type="EMBL" id="OKL63188.1"/>
    </source>
</evidence>
<gene>
    <name evidence="2" type="ORF">UA08_01885</name>
</gene>
<evidence type="ECO:0000313" key="3">
    <source>
        <dbReference type="Proteomes" id="UP000214365"/>
    </source>
</evidence>
<feature type="chain" id="PRO_5013044354" evidence="1">
    <location>
        <begin position="20"/>
        <end position="263"/>
    </location>
</feature>
<keyword evidence="3" id="KW-1185">Reference proteome</keyword>
<keyword evidence="1" id="KW-0732">Signal</keyword>
<proteinExistence type="predicted"/>
<dbReference type="GeneID" id="31001640"/>
<accession>A0A1Q5QBJ4</accession>
<dbReference type="RefSeq" id="XP_020123309.1">
    <property type="nucleotide sequence ID" value="XM_020261598.1"/>
</dbReference>
<name>A0A1Q5QBJ4_TALAT</name>
<dbReference type="OrthoDB" id="4223058at2759"/>
<reference evidence="2 3" key="1">
    <citation type="submission" date="2015-06" db="EMBL/GenBank/DDBJ databases">
        <title>Talaromyces atroroseus IBT 11181 draft genome.</title>
        <authorList>
            <person name="Rasmussen K.B."/>
            <person name="Rasmussen S."/>
            <person name="Petersen B."/>
            <person name="Sicheritz-Ponten T."/>
            <person name="Mortensen U.H."/>
            <person name="Thrane U."/>
        </authorList>
    </citation>
    <scope>NUCLEOTIDE SEQUENCE [LARGE SCALE GENOMIC DNA]</scope>
    <source>
        <strain evidence="2 3">IBT 11181</strain>
    </source>
</reference>
<dbReference type="AlphaFoldDB" id="A0A1Q5QBJ4"/>